<keyword evidence="1" id="KW-1133">Transmembrane helix</keyword>
<reference evidence="3" key="1">
    <citation type="submission" date="2017-09" db="EMBL/GenBank/DDBJ databases">
        <title>Depth-based differentiation of microbial function through sediment-hosted aquifers and enrichment of novel symbionts in the deep terrestrial subsurface.</title>
        <authorList>
            <person name="Probst A.J."/>
            <person name="Ladd B."/>
            <person name="Jarett J.K."/>
            <person name="Geller-Mcgrath D.E."/>
            <person name="Sieber C.M.K."/>
            <person name="Emerson J.B."/>
            <person name="Anantharaman K."/>
            <person name="Thomas B.C."/>
            <person name="Malmstrom R."/>
            <person name="Stieglmeier M."/>
            <person name="Klingl A."/>
            <person name="Woyke T."/>
            <person name="Ryan C.M."/>
            <person name="Banfield J.F."/>
        </authorList>
    </citation>
    <scope>NUCLEOTIDE SEQUENCE [LARGE SCALE GENOMIC DNA]</scope>
</reference>
<gene>
    <name evidence="2" type="ORF">CO137_03425</name>
</gene>
<dbReference type="AlphaFoldDB" id="A0A2M7Z643"/>
<name>A0A2M7Z643_9BACT</name>
<keyword evidence="1" id="KW-0472">Membrane</keyword>
<evidence type="ECO:0000313" key="2">
    <source>
        <dbReference type="EMBL" id="PJA89601.1"/>
    </source>
</evidence>
<accession>A0A2M7Z643</accession>
<dbReference type="Pfam" id="PF09997">
    <property type="entry name" value="DUF2238"/>
    <property type="match status" value="1"/>
</dbReference>
<evidence type="ECO:0000313" key="3">
    <source>
        <dbReference type="Proteomes" id="UP000230843"/>
    </source>
</evidence>
<comment type="caution">
    <text evidence="2">The sequence shown here is derived from an EMBL/GenBank/DDBJ whole genome shotgun (WGS) entry which is preliminary data.</text>
</comment>
<organism evidence="2 3">
    <name type="scientific">Candidatus Magasanikbacteria bacterium CG_4_9_14_3_um_filter_32_9</name>
    <dbReference type="NCBI Taxonomy" id="1974644"/>
    <lineage>
        <taxon>Bacteria</taxon>
        <taxon>Candidatus Magasanikiibacteriota</taxon>
    </lineage>
</organism>
<feature type="transmembrane region" description="Helical" evidence="1">
    <location>
        <begin position="59"/>
        <end position="79"/>
    </location>
</feature>
<evidence type="ECO:0000256" key="1">
    <source>
        <dbReference type="SAM" id="Phobius"/>
    </source>
</evidence>
<dbReference type="Proteomes" id="UP000230843">
    <property type="component" value="Unassembled WGS sequence"/>
</dbReference>
<proteinExistence type="predicted"/>
<protein>
    <submittedName>
        <fullName evidence="2">Uncharacterized protein</fullName>
    </submittedName>
</protein>
<feature type="transmembrane region" description="Helical" evidence="1">
    <location>
        <begin position="26"/>
        <end position="47"/>
    </location>
</feature>
<sequence>MIVVYFVNLFLEVYFSIYDLVPNFDVLMHTIGGIITAWSACLFFRIFEKRKLVCIEPAWALAFVLVLTTGAIGIFWEFYEWLYDLTAVYKNTSYMKFRLVNMVV</sequence>
<keyword evidence="1" id="KW-0812">Transmembrane</keyword>
<dbReference type="EMBL" id="PFVJ01000073">
    <property type="protein sequence ID" value="PJA89601.1"/>
    <property type="molecule type" value="Genomic_DNA"/>
</dbReference>
<dbReference type="InterPro" id="IPR014509">
    <property type="entry name" value="YjdF-like"/>
</dbReference>